<organism evidence="1 2">
    <name type="scientific">Arsukibacterium ikkense</name>
    <dbReference type="NCBI Taxonomy" id="336831"/>
    <lineage>
        <taxon>Bacteria</taxon>
        <taxon>Pseudomonadati</taxon>
        <taxon>Pseudomonadota</taxon>
        <taxon>Gammaproteobacteria</taxon>
        <taxon>Chromatiales</taxon>
        <taxon>Chromatiaceae</taxon>
        <taxon>Arsukibacterium</taxon>
    </lineage>
</organism>
<dbReference type="OrthoDB" id="5975812at2"/>
<reference evidence="1 2" key="1">
    <citation type="submission" date="2015-03" db="EMBL/GenBank/DDBJ databases">
        <title>Draft genome sequences of two protease-producing strains of Arsukibacterium isolated from two cold and alkaline environments.</title>
        <authorList>
            <person name="Lylloff J.E."/>
            <person name="Skov L.B."/>
            <person name="Jepsen M."/>
            <person name="Hallin P.F."/>
            <person name="Sorensen S.J."/>
            <person name="Stougaard P."/>
            <person name="Glaring M.A."/>
        </authorList>
    </citation>
    <scope>NUCLEOTIDE SEQUENCE [LARGE SCALE GENOMIC DNA]</scope>
    <source>
        <strain evidence="1 2">GCM72</strain>
    </source>
</reference>
<keyword evidence="2" id="KW-1185">Reference proteome</keyword>
<accession>A0A0M2V021</accession>
<dbReference type="PATRIC" id="fig|336831.14.peg.1888"/>
<evidence type="ECO:0000313" key="1">
    <source>
        <dbReference type="EMBL" id="KKO44142.1"/>
    </source>
</evidence>
<sequence length="124" mass="13810">MNTALALTITLVCAIYAPISLAEQPRPDHFKGQQAATLSEAVELFRNSNVTLQKLIAGELTPAVMVEIHQLTYTLENALEKIHSETTLLKDVLEEVHLGSEHMDFAKVEHQAKRYLETATTLIK</sequence>
<gene>
    <name evidence="1" type="ORF">WG68_16920</name>
</gene>
<dbReference type="Pfam" id="PF20531">
    <property type="entry name" value="DUF6746"/>
    <property type="match status" value="1"/>
</dbReference>
<protein>
    <submittedName>
        <fullName evidence="1">Uncharacterized protein</fullName>
    </submittedName>
</protein>
<comment type="caution">
    <text evidence="1">The sequence shown here is derived from an EMBL/GenBank/DDBJ whole genome shotgun (WGS) entry which is preliminary data.</text>
</comment>
<name>A0A0M2V021_9GAMM</name>
<dbReference type="AlphaFoldDB" id="A0A0M2V021"/>
<dbReference type="RefSeq" id="WP_046558903.1">
    <property type="nucleotide sequence ID" value="NZ_LAHO01000019.1"/>
</dbReference>
<dbReference type="InterPro" id="IPR046634">
    <property type="entry name" value="DUF6746"/>
</dbReference>
<dbReference type="Proteomes" id="UP000034228">
    <property type="component" value="Unassembled WGS sequence"/>
</dbReference>
<dbReference type="EMBL" id="LAHO01000019">
    <property type="protein sequence ID" value="KKO44142.1"/>
    <property type="molecule type" value="Genomic_DNA"/>
</dbReference>
<evidence type="ECO:0000313" key="2">
    <source>
        <dbReference type="Proteomes" id="UP000034228"/>
    </source>
</evidence>
<proteinExistence type="predicted"/>